<evidence type="ECO:0000313" key="2">
    <source>
        <dbReference type="EMBL" id="QPC83492.1"/>
    </source>
</evidence>
<sequence>MPAAKPNVLFIVLDTQRRDRLSLYGHARNTSPNLDDFAQKATVFDRAVAPAQWTVPAHGSLFTGLYPGAHQLQQAFQALPKEHITLAEHLQAAGYHTVGFCNNPMLGLLDTGLQRGFHEFYNYAGASPNRPMDMHRSGPRKAAATWFRQTARKVTNQFAHSDLLFRASLNPLLVPIWSRLVNYKGNTARSIDDLIDYMTAHRSGANQQPMFSFLNLMGTHMPYRPPQDVLEHVDPTIRHDKHAWRFMTEHNADGVSWISPTDPPLEDWQRQTLATFYDAEITSQDIHLSRLFDYLKRSGALEDTVVIIAADHGDGHGDHDYIGHSFVVYQELVHVPLIVHYPERFPVKRIGTNVSTRRIFHTILEMAGLYPDSEIEALSLTRSLNGKPDPEGGIAFSEAFPPDNLLTILQDRTPELVENRKLTQVRRGIYHQDHKLAMVGDSIENLFDVAQDPDETSDMAHTQPHVAEALRQRVTQFVADADKEKAKATYNGGVSKEMMDNLRALGYIE</sequence>
<organism evidence="2 3">
    <name type="scientific">Phototrophicus methaneseepsis</name>
    <dbReference type="NCBI Taxonomy" id="2710758"/>
    <lineage>
        <taxon>Bacteria</taxon>
        <taxon>Bacillati</taxon>
        <taxon>Chloroflexota</taxon>
        <taxon>Candidatus Thermofontia</taxon>
        <taxon>Phototrophicales</taxon>
        <taxon>Phototrophicaceae</taxon>
        <taxon>Phototrophicus</taxon>
    </lineage>
</organism>
<dbReference type="PANTHER" id="PTHR43751">
    <property type="entry name" value="SULFATASE"/>
    <property type="match status" value="1"/>
</dbReference>
<accession>A0A7S8EAS1</accession>
<dbReference type="InterPro" id="IPR017850">
    <property type="entry name" value="Alkaline_phosphatase_core_sf"/>
</dbReference>
<reference evidence="2 3" key="1">
    <citation type="submission" date="2020-02" db="EMBL/GenBank/DDBJ databases">
        <authorList>
            <person name="Zheng R.K."/>
            <person name="Sun C.M."/>
        </authorList>
    </citation>
    <scope>NUCLEOTIDE SEQUENCE [LARGE SCALE GENOMIC DNA]</scope>
    <source>
        <strain evidence="3">rifampicinis</strain>
    </source>
</reference>
<dbReference type="SUPFAM" id="SSF53649">
    <property type="entry name" value="Alkaline phosphatase-like"/>
    <property type="match status" value="1"/>
</dbReference>
<keyword evidence="3" id="KW-1185">Reference proteome</keyword>
<dbReference type="KEGG" id="pmet:G4Y79_03665"/>
<proteinExistence type="predicted"/>
<dbReference type="InterPro" id="IPR000917">
    <property type="entry name" value="Sulfatase_N"/>
</dbReference>
<name>A0A7S8EAS1_9CHLR</name>
<evidence type="ECO:0000313" key="3">
    <source>
        <dbReference type="Proteomes" id="UP000594468"/>
    </source>
</evidence>
<dbReference type="InterPro" id="IPR052701">
    <property type="entry name" value="GAG_Ulvan_Degrading_Sulfatases"/>
</dbReference>
<dbReference type="Pfam" id="PF00884">
    <property type="entry name" value="Sulfatase"/>
    <property type="match status" value="1"/>
</dbReference>
<dbReference type="EMBL" id="CP062983">
    <property type="protein sequence ID" value="QPC83492.1"/>
    <property type="molecule type" value="Genomic_DNA"/>
</dbReference>
<dbReference type="Gene3D" id="3.30.1120.10">
    <property type="match status" value="1"/>
</dbReference>
<feature type="domain" description="Sulfatase N-terminal" evidence="1">
    <location>
        <begin position="6"/>
        <end position="368"/>
    </location>
</feature>
<dbReference type="Gene3D" id="3.40.720.10">
    <property type="entry name" value="Alkaline Phosphatase, subunit A"/>
    <property type="match status" value="1"/>
</dbReference>
<dbReference type="RefSeq" id="WP_195171559.1">
    <property type="nucleotide sequence ID" value="NZ_CP062983.1"/>
</dbReference>
<dbReference type="CDD" id="cd16148">
    <property type="entry name" value="sulfatase_like"/>
    <property type="match status" value="1"/>
</dbReference>
<gene>
    <name evidence="2" type="ORF">G4Y79_03665</name>
</gene>
<dbReference type="Proteomes" id="UP000594468">
    <property type="component" value="Chromosome"/>
</dbReference>
<dbReference type="PANTHER" id="PTHR43751:SF3">
    <property type="entry name" value="SULFATASE N-TERMINAL DOMAIN-CONTAINING PROTEIN"/>
    <property type="match status" value="1"/>
</dbReference>
<evidence type="ECO:0000259" key="1">
    <source>
        <dbReference type="Pfam" id="PF00884"/>
    </source>
</evidence>
<dbReference type="AlphaFoldDB" id="A0A7S8EAS1"/>
<protein>
    <submittedName>
        <fullName evidence="2">Sulfatase</fullName>
    </submittedName>
</protein>